<dbReference type="Gene3D" id="4.10.80.30">
    <property type="entry name" value="DNA polymerase, domain 6"/>
    <property type="match status" value="1"/>
</dbReference>
<dbReference type="InterPro" id="IPR002901">
    <property type="entry name" value="MGlyc_endo_b_GlcNAc-like_dom"/>
</dbReference>
<dbReference type="PANTHER" id="PTHR33308">
    <property type="entry name" value="PEPTIDOGLYCAN HYDROLASE FLGJ"/>
    <property type="match status" value="1"/>
</dbReference>
<dbReference type="SUPFAM" id="SSF54106">
    <property type="entry name" value="LysM domain"/>
    <property type="match status" value="3"/>
</dbReference>
<evidence type="ECO:0000256" key="1">
    <source>
        <dbReference type="ARBA" id="ARBA00022529"/>
    </source>
</evidence>
<dbReference type="AlphaFoldDB" id="A0A841YCW6"/>
<dbReference type="PANTHER" id="PTHR33308:SF9">
    <property type="entry name" value="PEPTIDOGLYCAN HYDROLASE FLGJ"/>
    <property type="match status" value="1"/>
</dbReference>
<dbReference type="Gene3D" id="1.10.530.10">
    <property type="match status" value="1"/>
</dbReference>
<keyword evidence="2" id="KW-0081">Bacteriolytic enzyme</keyword>
<feature type="domain" description="LysM" evidence="5">
    <location>
        <begin position="389"/>
        <end position="432"/>
    </location>
</feature>
<gene>
    <name evidence="6" type="ORF">HB844_03990</name>
</gene>
<feature type="domain" description="LysM" evidence="5">
    <location>
        <begin position="275"/>
        <end position="318"/>
    </location>
</feature>
<evidence type="ECO:0000256" key="4">
    <source>
        <dbReference type="ARBA" id="ARBA00032108"/>
    </source>
</evidence>
<proteinExistence type="predicted"/>
<evidence type="ECO:0000256" key="3">
    <source>
        <dbReference type="ARBA" id="ARBA00022801"/>
    </source>
</evidence>
<dbReference type="PROSITE" id="PS51782">
    <property type="entry name" value="LYSM"/>
    <property type="match status" value="3"/>
</dbReference>
<dbReference type="Pfam" id="PF01476">
    <property type="entry name" value="LysM"/>
    <property type="match status" value="3"/>
</dbReference>
<evidence type="ECO:0000313" key="6">
    <source>
        <dbReference type="EMBL" id="MBC1398028.1"/>
    </source>
</evidence>
<dbReference type="SMART" id="SM00047">
    <property type="entry name" value="LYZ2"/>
    <property type="match status" value="1"/>
</dbReference>
<keyword evidence="3" id="KW-0378">Hydrolase</keyword>
<dbReference type="GO" id="GO:0004040">
    <property type="term" value="F:amidase activity"/>
    <property type="evidence" value="ECO:0007669"/>
    <property type="project" value="InterPro"/>
</dbReference>
<dbReference type="InterPro" id="IPR018392">
    <property type="entry name" value="LysM"/>
</dbReference>
<sequence>MGITRKERILAAKKNGQLNKKKSTLQTGAKVASFTAIASTALVPAYSAVVSADEVANNHQNENTPAKTLENRHATSGGKETVAAKPLVSYSSGATFSNFQKTTMTSTSSVQNFINQISLSATKIASENDLYGSVMIAQAILESASGTSALGSAPNYNLFGIKGTYNGQAILKETLEDDGNGNYSPIKAYFRKYPSYHESLQDYARVIRNGPTWNPLYYSGAWKSNSSSYLNATQALTGTYATDTSYSVKLNNLIKTYNLTQYDTPSNGSSNISNSYHTVAKGDTLWNIATRHGLSVTNLKSLNNLKTDTIHIGQKLVIKKTSNGSNNTSASTYRVASGDTLWKIAKAHKTTVSNLKSWNKLSSNTIHIGQTLIVSNSSSTSSNTSTSTATYTVKKGDTLWSIASKNKVSLPQLKSLNKLTNNTIYVGQKLKLK</sequence>
<dbReference type="GO" id="GO:0042742">
    <property type="term" value="P:defense response to bacterium"/>
    <property type="evidence" value="ECO:0007669"/>
    <property type="project" value="UniProtKB-KW"/>
</dbReference>
<dbReference type="CDD" id="cd00118">
    <property type="entry name" value="LysM"/>
    <property type="match status" value="3"/>
</dbReference>
<dbReference type="GO" id="GO:0031640">
    <property type="term" value="P:killing of cells of another organism"/>
    <property type="evidence" value="ECO:0007669"/>
    <property type="project" value="UniProtKB-KW"/>
</dbReference>
<comment type="caution">
    <text evidence="6">The sequence shown here is derived from an EMBL/GenBank/DDBJ whole genome shotgun (WGS) entry which is preliminary data.</text>
</comment>
<dbReference type="Gene3D" id="3.10.350.10">
    <property type="entry name" value="LysM domain"/>
    <property type="match status" value="3"/>
</dbReference>
<dbReference type="Pfam" id="PF01832">
    <property type="entry name" value="Glucosaminidase"/>
    <property type="match status" value="1"/>
</dbReference>
<dbReference type="RefSeq" id="WP_185338499.1">
    <property type="nucleotide sequence ID" value="NZ_JAARPY010000003.1"/>
</dbReference>
<protein>
    <recommendedName>
        <fullName evidence="4">Peptidoglycan hydrolase</fullName>
    </recommendedName>
</protein>
<accession>A0A841YCW6</accession>
<evidence type="ECO:0000256" key="2">
    <source>
        <dbReference type="ARBA" id="ARBA00022638"/>
    </source>
</evidence>
<keyword evidence="1" id="KW-0929">Antimicrobial</keyword>
<reference evidence="6 7" key="1">
    <citation type="submission" date="2020-03" db="EMBL/GenBank/DDBJ databases">
        <title>Soil Listeria distribution.</title>
        <authorList>
            <person name="Liao J."/>
            <person name="Wiedmann M."/>
        </authorList>
    </citation>
    <scope>NUCLEOTIDE SEQUENCE [LARGE SCALE GENOMIC DNA]</scope>
    <source>
        <strain evidence="6 7">FSL L7-1645</strain>
    </source>
</reference>
<dbReference type="SMART" id="SM00257">
    <property type="entry name" value="LysM"/>
    <property type="match status" value="3"/>
</dbReference>
<dbReference type="InterPro" id="IPR036779">
    <property type="entry name" value="LysM_dom_sf"/>
</dbReference>
<organism evidence="6 7">
    <name type="scientific">Listeria fleischmannii</name>
    <dbReference type="NCBI Taxonomy" id="1069827"/>
    <lineage>
        <taxon>Bacteria</taxon>
        <taxon>Bacillati</taxon>
        <taxon>Bacillota</taxon>
        <taxon>Bacilli</taxon>
        <taxon>Bacillales</taxon>
        <taxon>Listeriaceae</taxon>
        <taxon>Listeria</taxon>
    </lineage>
</organism>
<evidence type="ECO:0000259" key="5">
    <source>
        <dbReference type="PROSITE" id="PS51782"/>
    </source>
</evidence>
<dbReference type="EMBL" id="JAARPY010000003">
    <property type="protein sequence ID" value="MBC1398028.1"/>
    <property type="molecule type" value="Genomic_DNA"/>
</dbReference>
<dbReference type="InterPro" id="IPR051056">
    <property type="entry name" value="Glycosyl_Hydrolase_73"/>
</dbReference>
<name>A0A841YCW6_9LIST</name>
<dbReference type="Proteomes" id="UP000571128">
    <property type="component" value="Unassembled WGS sequence"/>
</dbReference>
<feature type="domain" description="LysM" evidence="5">
    <location>
        <begin position="331"/>
        <end position="374"/>
    </location>
</feature>
<evidence type="ECO:0000313" key="7">
    <source>
        <dbReference type="Proteomes" id="UP000571128"/>
    </source>
</evidence>